<keyword evidence="1" id="KW-1133">Transmembrane helix</keyword>
<dbReference type="RefSeq" id="WP_048221460.1">
    <property type="nucleotide sequence ID" value="NZ_QFVP01000010.1"/>
</dbReference>
<feature type="transmembrane region" description="Helical" evidence="1">
    <location>
        <begin position="55"/>
        <end position="75"/>
    </location>
</feature>
<accession>A0ABY2PSE7</accession>
<dbReference type="InterPro" id="IPR043130">
    <property type="entry name" value="CDP-OH_PTrfase_TM_dom"/>
</dbReference>
<evidence type="ECO:0000313" key="3">
    <source>
        <dbReference type="Proteomes" id="UP000306790"/>
    </source>
</evidence>
<keyword evidence="1" id="KW-0812">Transmembrane</keyword>
<evidence type="ECO:0000313" key="2">
    <source>
        <dbReference type="EMBL" id="THE36391.1"/>
    </source>
</evidence>
<feature type="transmembrane region" description="Helical" evidence="1">
    <location>
        <begin position="31"/>
        <end position="49"/>
    </location>
</feature>
<dbReference type="Pfam" id="PF01066">
    <property type="entry name" value="CDP-OH_P_transf"/>
    <property type="match status" value="1"/>
</dbReference>
<feature type="transmembrane region" description="Helical" evidence="1">
    <location>
        <begin position="113"/>
        <end position="132"/>
    </location>
</feature>
<dbReference type="Gene3D" id="1.20.120.1760">
    <property type="match status" value="1"/>
</dbReference>
<comment type="caution">
    <text evidence="2">The sequence shown here is derived from an EMBL/GenBank/DDBJ whole genome shotgun (WGS) entry which is preliminary data.</text>
</comment>
<keyword evidence="1" id="KW-0472">Membrane</keyword>
<dbReference type="InterPro" id="IPR000462">
    <property type="entry name" value="CDP-OH_P_trans"/>
</dbReference>
<gene>
    <name evidence="2" type="ORF">DJ535_15990</name>
</gene>
<protein>
    <submittedName>
        <fullName evidence="2">CDP-alcohol phosphatidyltransferase family protein</fullName>
    </submittedName>
</protein>
<keyword evidence="3" id="KW-1185">Reference proteome</keyword>
<sequence>MTLYQIKPAFQALLRPVMFWLYKKNVTANHVTLAAMALSFVTGAVLFLFPQPELFALLPIVLFVRMALNALDGMLARECNQKSRLGAILNETGDVLSDLALYLPFMLLPASNALLVIMMLFCAVMTEFCGVLAQTINGVRSYAGPLGKSDRALVFGAWGLALTLWPQLVQWNNDVWGVATLLLLWTVINRCKSALRDEVVE</sequence>
<reference evidence="2 3" key="1">
    <citation type="submission" date="2018-05" db="EMBL/GenBank/DDBJ databases">
        <title>Isolation and genomic analyses of lactose-positive bacteria from faecal samples of preterm neonates.</title>
        <authorList>
            <person name="Chen Y."/>
            <person name="Brook T.C."/>
            <person name="O'Neill I."/>
            <person name="Soe C.Z."/>
            <person name="Hall L.J."/>
            <person name="Hoyles L."/>
        </authorList>
    </citation>
    <scope>NUCLEOTIDE SEQUENCE [LARGE SCALE GENOMIC DNA]</scope>
    <source>
        <strain evidence="2 3">P080C CL</strain>
    </source>
</reference>
<dbReference type="Proteomes" id="UP000306790">
    <property type="component" value="Unassembled WGS sequence"/>
</dbReference>
<organism evidence="2 3">
    <name type="scientific">Citrobacter murliniae</name>
    <dbReference type="NCBI Taxonomy" id="67829"/>
    <lineage>
        <taxon>Bacteria</taxon>
        <taxon>Pseudomonadati</taxon>
        <taxon>Pseudomonadota</taxon>
        <taxon>Gammaproteobacteria</taxon>
        <taxon>Enterobacterales</taxon>
        <taxon>Enterobacteriaceae</taxon>
        <taxon>Citrobacter</taxon>
        <taxon>Citrobacter freundii complex</taxon>
    </lineage>
</organism>
<proteinExistence type="predicted"/>
<name>A0ABY2PSE7_9ENTR</name>
<dbReference type="EMBL" id="QFVP01000010">
    <property type="protein sequence ID" value="THE36391.1"/>
    <property type="molecule type" value="Genomic_DNA"/>
</dbReference>
<evidence type="ECO:0000256" key="1">
    <source>
        <dbReference type="SAM" id="Phobius"/>
    </source>
</evidence>